<evidence type="ECO:0000313" key="4">
    <source>
        <dbReference type="Proteomes" id="UP000245999"/>
    </source>
</evidence>
<dbReference type="Pfam" id="PF13840">
    <property type="entry name" value="ACT_7"/>
    <property type="match status" value="1"/>
</dbReference>
<dbReference type="PANTHER" id="PTHR39199">
    <property type="entry name" value="BLR5128 PROTEIN"/>
    <property type="match status" value="1"/>
</dbReference>
<dbReference type="SUPFAM" id="SSF55021">
    <property type="entry name" value="ACT-like"/>
    <property type="match status" value="2"/>
</dbReference>
<keyword evidence="4" id="KW-1185">Reference proteome</keyword>
<dbReference type="AlphaFoldDB" id="A0A2Z3GSG2"/>
<dbReference type="OrthoDB" id="517867at2"/>
<feature type="domain" description="CASTOR ACT" evidence="2">
    <location>
        <begin position="71"/>
        <end position="127"/>
    </location>
</feature>
<proteinExistence type="predicted"/>
<sequence>MRAPGGTDLARLLATLQPALHPGDYVFCAVGPGEPVPAGSLGWFREAEGVTLILPRAEADAQGLPYEYVAAWLTLTVHSSLAAVGLTAAVAGALARENISCNVVAAYHHDHLFVARADADRALEALRTLSATATAAQT</sequence>
<dbReference type="InterPro" id="IPR018717">
    <property type="entry name" value="DUF2241"/>
</dbReference>
<dbReference type="KEGG" id="hnv:DDQ68_20835"/>
<dbReference type="Proteomes" id="UP000245999">
    <property type="component" value="Chromosome"/>
</dbReference>
<dbReference type="Pfam" id="PF10000">
    <property type="entry name" value="ACT_3"/>
    <property type="match status" value="1"/>
</dbReference>
<dbReference type="Gene3D" id="3.30.2130.10">
    <property type="entry name" value="VC0802-like"/>
    <property type="match status" value="1"/>
</dbReference>
<reference evidence="4" key="1">
    <citation type="submission" date="2018-04" db="EMBL/GenBank/DDBJ databases">
        <title>Complete genome of Antarctic heterotrophic bacterium Hymenobacter nivis.</title>
        <authorList>
            <person name="Terashima M."/>
        </authorList>
    </citation>
    <scope>NUCLEOTIDE SEQUENCE [LARGE SCALE GENOMIC DNA]</scope>
    <source>
        <strain evidence="4">NBRC 111535</strain>
    </source>
</reference>
<dbReference type="InterPro" id="IPR027795">
    <property type="entry name" value="CASTOR_ACT_dom"/>
</dbReference>
<dbReference type="InterPro" id="IPR045865">
    <property type="entry name" value="ACT-like_dom_sf"/>
</dbReference>
<evidence type="ECO:0000259" key="1">
    <source>
        <dbReference type="Pfam" id="PF10000"/>
    </source>
</evidence>
<dbReference type="EMBL" id="CP029145">
    <property type="protein sequence ID" value="AWM35002.1"/>
    <property type="molecule type" value="Genomic_DNA"/>
</dbReference>
<evidence type="ECO:0000259" key="2">
    <source>
        <dbReference type="Pfam" id="PF13840"/>
    </source>
</evidence>
<feature type="domain" description="DUF2241" evidence="1">
    <location>
        <begin position="4"/>
        <end position="70"/>
    </location>
</feature>
<evidence type="ECO:0000313" key="3">
    <source>
        <dbReference type="EMBL" id="AWM35002.1"/>
    </source>
</evidence>
<organism evidence="3 4">
    <name type="scientific">Hymenobacter nivis</name>
    <dbReference type="NCBI Taxonomy" id="1850093"/>
    <lineage>
        <taxon>Bacteria</taxon>
        <taxon>Pseudomonadati</taxon>
        <taxon>Bacteroidota</taxon>
        <taxon>Cytophagia</taxon>
        <taxon>Cytophagales</taxon>
        <taxon>Hymenobacteraceae</taxon>
        <taxon>Hymenobacter</taxon>
    </lineage>
</organism>
<dbReference type="PANTHER" id="PTHR39199:SF1">
    <property type="entry name" value="BLR5128 PROTEIN"/>
    <property type="match status" value="1"/>
</dbReference>
<protein>
    <submittedName>
        <fullName evidence="3">Acetyltransferase</fullName>
    </submittedName>
</protein>
<dbReference type="RefSeq" id="WP_109658021.1">
    <property type="nucleotide sequence ID" value="NZ_CP029145.1"/>
</dbReference>
<name>A0A2Z3GSG2_9BACT</name>
<accession>A0A2Z3GSG2</accession>
<gene>
    <name evidence="3" type="ORF">DDQ68_20835</name>
</gene>